<comment type="caution">
    <text evidence="2">The sequence shown here is derived from an EMBL/GenBank/DDBJ whole genome shotgun (WGS) entry which is preliminary data.</text>
</comment>
<gene>
    <name evidence="2" type="ORF">P4H66_01275</name>
</gene>
<evidence type="ECO:0000313" key="3">
    <source>
        <dbReference type="Proteomes" id="UP001344632"/>
    </source>
</evidence>
<proteinExistence type="predicted"/>
<evidence type="ECO:0000313" key="2">
    <source>
        <dbReference type="EMBL" id="MEC0238502.1"/>
    </source>
</evidence>
<evidence type="ECO:0000256" key="1">
    <source>
        <dbReference type="SAM" id="SignalP"/>
    </source>
</evidence>
<organism evidence="2 3">
    <name type="scientific">Paenibacillus dokdonensis</name>
    <dbReference type="NCBI Taxonomy" id="2567944"/>
    <lineage>
        <taxon>Bacteria</taxon>
        <taxon>Bacillati</taxon>
        <taxon>Bacillota</taxon>
        <taxon>Bacilli</taxon>
        <taxon>Bacillales</taxon>
        <taxon>Paenibacillaceae</taxon>
        <taxon>Paenibacillus</taxon>
    </lineage>
</organism>
<reference evidence="2 3" key="1">
    <citation type="submission" date="2023-03" db="EMBL/GenBank/DDBJ databases">
        <title>Bacillus Genome Sequencing.</title>
        <authorList>
            <person name="Dunlap C."/>
        </authorList>
    </citation>
    <scope>NUCLEOTIDE SEQUENCE [LARGE SCALE GENOMIC DNA]</scope>
    <source>
        <strain evidence="2 3">BD-525</strain>
    </source>
</reference>
<protein>
    <recommendedName>
        <fullName evidence="4">Lipoprotein</fullName>
    </recommendedName>
</protein>
<dbReference type="RefSeq" id="WP_326085151.1">
    <property type="nucleotide sequence ID" value="NZ_JARLKZ010000002.1"/>
</dbReference>
<sequence length="297" mass="34312">MKFKLHIFVMLLVVFCLASCNTPVSSTTSYIQVISKETGKKDTHTITVKNPYDNNAKPFFITVTDEKLWNLMELNRIYFSSYEYKKITDRVDLLSIQYPNEPADKPDAPENKNSITVSMPMTIAKSDLYPDFQIREYLSVQLVKGSYSEDWNPSPLMGRVWTGDFEFVLSDEYGKVIQRKPLNDFYQEKLIFNSFFDIEFGDYNGDGEIDFTIGQYGSSNGNVYKIFTLSKDGQIRELKIKGQNELVISGGDSRYSTKLIKISSQSFQKKYYDNAKGKTFEDTYKWDGQEFMKTTSK</sequence>
<dbReference type="EMBL" id="JARLKZ010000002">
    <property type="protein sequence ID" value="MEC0238502.1"/>
    <property type="molecule type" value="Genomic_DNA"/>
</dbReference>
<name>A0ABU6GFJ9_9BACL</name>
<dbReference type="Proteomes" id="UP001344632">
    <property type="component" value="Unassembled WGS sequence"/>
</dbReference>
<keyword evidence="3" id="KW-1185">Reference proteome</keyword>
<evidence type="ECO:0008006" key="4">
    <source>
        <dbReference type="Google" id="ProtNLM"/>
    </source>
</evidence>
<keyword evidence="1" id="KW-0732">Signal</keyword>
<feature type="chain" id="PRO_5046787048" description="Lipoprotein" evidence="1">
    <location>
        <begin position="27"/>
        <end position="297"/>
    </location>
</feature>
<accession>A0ABU6GFJ9</accession>
<feature type="signal peptide" evidence="1">
    <location>
        <begin position="1"/>
        <end position="26"/>
    </location>
</feature>